<dbReference type="AlphaFoldDB" id="A0A0G2HNQ0"/>
<proteinExistence type="predicted"/>
<evidence type="ECO:0008006" key="3">
    <source>
        <dbReference type="Google" id="ProtNLM"/>
    </source>
</evidence>
<organism evidence="1 2">
    <name type="scientific">Candidatus Synechococcus spongiarum SP3</name>
    <dbReference type="NCBI Taxonomy" id="1604020"/>
    <lineage>
        <taxon>Bacteria</taxon>
        <taxon>Bacillati</taxon>
        <taxon>Cyanobacteriota</taxon>
        <taxon>Cyanophyceae</taxon>
        <taxon>Synechococcales</taxon>
        <taxon>Synechococcaceae</taxon>
        <taxon>Synechococcus</taxon>
    </lineage>
</organism>
<protein>
    <recommendedName>
        <fullName evidence="3">Transposase DDE domain-containing protein</fullName>
    </recommendedName>
</protein>
<evidence type="ECO:0000313" key="1">
    <source>
        <dbReference type="EMBL" id="KKZ13248.1"/>
    </source>
</evidence>
<evidence type="ECO:0000313" key="2">
    <source>
        <dbReference type="Proteomes" id="UP000035067"/>
    </source>
</evidence>
<accession>A0A0G2HNQ0</accession>
<dbReference type="Proteomes" id="UP000035067">
    <property type="component" value="Unassembled WGS sequence"/>
</dbReference>
<gene>
    <name evidence="1" type="ORF">TE42_01120</name>
</gene>
<comment type="caution">
    <text evidence="1">The sequence shown here is derived from an EMBL/GenBank/DDBJ whole genome shotgun (WGS) entry which is preliminary data.</text>
</comment>
<dbReference type="EMBL" id="JXQG01000003">
    <property type="protein sequence ID" value="KKZ13248.1"/>
    <property type="molecule type" value="Genomic_DNA"/>
</dbReference>
<name>A0A0G2HNQ0_9SYNE</name>
<dbReference type="PATRIC" id="fig|1604020.3.peg.1071"/>
<reference evidence="1 2" key="1">
    <citation type="submission" date="2015-01" db="EMBL/GenBank/DDBJ databases">
        <title>Lifestyle Evolution in Cyanobacterial Symbionts of Sponges.</title>
        <authorList>
            <person name="Burgsdorf I."/>
            <person name="Slaby B.M."/>
            <person name="Handley K.M."/>
            <person name="Haber M."/>
            <person name="Blom J."/>
            <person name="Marshall C.W."/>
            <person name="Gilbert J.A."/>
            <person name="Hentschel U."/>
            <person name="Steindler L."/>
        </authorList>
    </citation>
    <scope>NUCLEOTIDE SEQUENCE [LARGE SCALE GENOMIC DNA]</scope>
    <source>
        <strain evidence="1">SP3</strain>
    </source>
</reference>
<sequence length="69" mass="8199">MLLERLWQRGLHWVTGILHNMKNHFMPMLATVLLRKRFIIAQPNHLLILFSIRTLGKCFVQQESAFLVQ</sequence>